<reference evidence="2" key="1">
    <citation type="journal article" date="2019" name="Int. J. Syst. Evol. Microbiol.">
        <title>The Global Catalogue of Microorganisms (GCM) 10K type strain sequencing project: providing services to taxonomists for standard genome sequencing and annotation.</title>
        <authorList>
            <consortium name="The Broad Institute Genomics Platform"/>
            <consortium name="The Broad Institute Genome Sequencing Center for Infectious Disease"/>
            <person name="Wu L."/>
            <person name="Ma J."/>
        </authorList>
    </citation>
    <scope>NUCLEOTIDE SEQUENCE [LARGE SCALE GENOMIC DNA]</scope>
    <source>
        <strain evidence="2">CGMCC 1.15439</strain>
    </source>
</reference>
<proteinExistence type="predicted"/>
<accession>A0ABQ1FLW8</accession>
<dbReference type="Proteomes" id="UP000620046">
    <property type="component" value="Unassembled WGS sequence"/>
</dbReference>
<evidence type="ECO:0000313" key="1">
    <source>
        <dbReference type="EMBL" id="GGA21915.1"/>
    </source>
</evidence>
<comment type="caution">
    <text evidence="1">The sequence shown here is derived from an EMBL/GenBank/DDBJ whole genome shotgun (WGS) entry which is preliminary data.</text>
</comment>
<dbReference type="EMBL" id="BMJA01000001">
    <property type="protein sequence ID" value="GGA21915.1"/>
    <property type="molecule type" value="Genomic_DNA"/>
</dbReference>
<gene>
    <name evidence="1" type="ORF">GCM10010981_07580</name>
</gene>
<organism evidence="1 2">
    <name type="scientific">Dyella nitratireducens</name>
    <dbReference type="NCBI Taxonomy" id="1849580"/>
    <lineage>
        <taxon>Bacteria</taxon>
        <taxon>Pseudomonadati</taxon>
        <taxon>Pseudomonadota</taxon>
        <taxon>Gammaproteobacteria</taxon>
        <taxon>Lysobacterales</taxon>
        <taxon>Rhodanobacteraceae</taxon>
        <taxon>Dyella</taxon>
    </lineage>
</organism>
<keyword evidence="2" id="KW-1185">Reference proteome</keyword>
<evidence type="ECO:0000313" key="2">
    <source>
        <dbReference type="Proteomes" id="UP000620046"/>
    </source>
</evidence>
<name>A0ABQ1FLW8_9GAMM</name>
<sequence>MLPSGFWHRYTAPLISDGGRLLSCAMLTVGTVNPPIAKNKPIAHPKLVPRTERISIPR</sequence>
<protein>
    <submittedName>
        <fullName evidence="1">Uncharacterized protein</fullName>
    </submittedName>
</protein>